<comment type="caution">
    <text evidence="1">The sequence shown here is derived from an EMBL/GenBank/DDBJ whole genome shotgun (WGS) entry which is preliminary data.</text>
</comment>
<organism evidence="1 2">
    <name type="scientific">Pristionchus entomophagus</name>
    <dbReference type="NCBI Taxonomy" id="358040"/>
    <lineage>
        <taxon>Eukaryota</taxon>
        <taxon>Metazoa</taxon>
        <taxon>Ecdysozoa</taxon>
        <taxon>Nematoda</taxon>
        <taxon>Chromadorea</taxon>
        <taxon>Rhabditida</taxon>
        <taxon>Rhabditina</taxon>
        <taxon>Diplogasteromorpha</taxon>
        <taxon>Diplogasteroidea</taxon>
        <taxon>Neodiplogasteridae</taxon>
        <taxon>Pristionchus</taxon>
    </lineage>
</organism>
<dbReference type="GO" id="GO:0005634">
    <property type="term" value="C:nucleus"/>
    <property type="evidence" value="ECO:0007669"/>
    <property type="project" value="TreeGrafter"/>
</dbReference>
<dbReference type="InterPro" id="IPR046341">
    <property type="entry name" value="SET_dom_sf"/>
</dbReference>
<protein>
    <recommendedName>
        <fullName evidence="3">SET domain-containing protein</fullName>
    </recommendedName>
</protein>
<gene>
    <name evidence="1" type="ORF">PENTCL1PPCAC_26554</name>
</gene>
<reference evidence="1" key="1">
    <citation type="submission" date="2023-10" db="EMBL/GenBank/DDBJ databases">
        <title>Genome assembly of Pristionchus species.</title>
        <authorList>
            <person name="Yoshida K."/>
            <person name="Sommer R.J."/>
        </authorList>
    </citation>
    <scope>NUCLEOTIDE SEQUENCE</scope>
    <source>
        <strain evidence="1">RS0144</strain>
    </source>
</reference>
<dbReference type="Gene3D" id="1.25.40.10">
    <property type="entry name" value="Tetratricopeptide repeat domain"/>
    <property type="match status" value="1"/>
</dbReference>
<dbReference type="Proteomes" id="UP001432027">
    <property type="component" value="Unassembled WGS sequence"/>
</dbReference>
<dbReference type="AlphaFoldDB" id="A0AAV5UDZ9"/>
<dbReference type="SUPFAM" id="SSF82199">
    <property type="entry name" value="SET domain"/>
    <property type="match status" value="1"/>
</dbReference>
<evidence type="ECO:0000313" key="1">
    <source>
        <dbReference type="EMBL" id="GMT04380.1"/>
    </source>
</evidence>
<sequence length="300" mass="34156">QYVRNDHMISREELFRYFGRLQINKYGITGKMNEAIGTAIYLGLSVLDHSCLPDLEYRFIRSTMILRSQKEGQKYSDNLLVSYMPHLLTTEERRERLREYYFFECNCVRCKDKEEDGYARSMECSSCKDGICPLYDDSTTLSCAQCHAVSSITPDKAYRLNAEILPGMDFGTKDITTVYEDKSKVLSRRNTQLALLASRLVVQHMNNPSLSAKYESLCEETLTSSIPLGVTDLTVILGNLTVAAKKREPSSANTRRLCAKLRSAILASHGTEKTARSRDDPYAVYIYDIITGIENKNRKK</sequence>
<dbReference type="InterPro" id="IPR050869">
    <property type="entry name" value="H3K4_H4K5_MeTrfase"/>
</dbReference>
<proteinExistence type="predicted"/>
<evidence type="ECO:0008006" key="3">
    <source>
        <dbReference type="Google" id="ProtNLM"/>
    </source>
</evidence>
<dbReference type="EMBL" id="BTSX01000006">
    <property type="protein sequence ID" value="GMT04380.1"/>
    <property type="molecule type" value="Genomic_DNA"/>
</dbReference>
<evidence type="ECO:0000313" key="2">
    <source>
        <dbReference type="Proteomes" id="UP001432027"/>
    </source>
</evidence>
<keyword evidence="2" id="KW-1185">Reference proteome</keyword>
<dbReference type="PANTHER" id="PTHR12197">
    <property type="entry name" value="HISTONE-LYSINE N-METHYLTRANSFERASE SMYD"/>
    <property type="match status" value="1"/>
</dbReference>
<dbReference type="Gene3D" id="2.170.270.10">
    <property type="entry name" value="SET domain"/>
    <property type="match status" value="1"/>
</dbReference>
<name>A0AAV5UDZ9_9BILA</name>
<dbReference type="PANTHER" id="PTHR12197:SF251">
    <property type="entry name" value="EG:BACR7C10.4 PROTEIN"/>
    <property type="match status" value="1"/>
</dbReference>
<feature type="non-terminal residue" evidence="1">
    <location>
        <position position="1"/>
    </location>
</feature>
<dbReference type="InterPro" id="IPR011990">
    <property type="entry name" value="TPR-like_helical_dom_sf"/>
</dbReference>
<accession>A0AAV5UDZ9</accession>